<evidence type="ECO:0000256" key="1">
    <source>
        <dbReference type="SAM" id="SignalP"/>
    </source>
</evidence>
<feature type="chain" id="PRO_5042029789" evidence="1">
    <location>
        <begin position="21"/>
        <end position="172"/>
    </location>
</feature>
<evidence type="ECO:0000313" key="3">
    <source>
        <dbReference type="Proteomes" id="UP001215280"/>
    </source>
</evidence>
<protein>
    <submittedName>
        <fullName evidence="2">Uncharacterized protein</fullName>
    </submittedName>
</protein>
<keyword evidence="1" id="KW-0732">Signal</keyword>
<feature type="signal peptide" evidence="1">
    <location>
        <begin position="1"/>
        <end position="20"/>
    </location>
</feature>
<comment type="caution">
    <text evidence="2">The sequence shown here is derived from an EMBL/GenBank/DDBJ whole genome shotgun (WGS) entry which is preliminary data.</text>
</comment>
<dbReference type="Proteomes" id="UP001215280">
    <property type="component" value="Unassembled WGS sequence"/>
</dbReference>
<keyword evidence="3" id="KW-1185">Reference proteome</keyword>
<sequence>MKFSMTTILTALCVTRVASALSDARAADAAAECGDLGAMTVNPDELPKDVQPTDVRKCADHPLGHVHPDDESLAPMNETLKGVKSPVGDACYYGAPYGCSGGYCWEACGVAGDGQWCWMASKGGWGSWDTCETYADCGAFLSLSARTIPGSISIHELEWNVLYVQQTANSPK</sequence>
<evidence type="ECO:0000313" key="2">
    <source>
        <dbReference type="EMBL" id="KAJ7765824.1"/>
    </source>
</evidence>
<organism evidence="2 3">
    <name type="scientific">Mycena maculata</name>
    <dbReference type="NCBI Taxonomy" id="230809"/>
    <lineage>
        <taxon>Eukaryota</taxon>
        <taxon>Fungi</taxon>
        <taxon>Dikarya</taxon>
        <taxon>Basidiomycota</taxon>
        <taxon>Agaricomycotina</taxon>
        <taxon>Agaricomycetes</taxon>
        <taxon>Agaricomycetidae</taxon>
        <taxon>Agaricales</taxon>
        <taxon>Marasmiineae</taxon>
        <taxon>Mycenaceae</taxon>
        <taxon>Mycena</taxon>
    </lineage>
</organism>
<dbReference type="AlphaFoldDB" id="A0AAD7NL67"/>
<gene>
    <name evidence="2" type="ORF">DFH07DRAFT_1014232</name>
</gene>
<dbReference type="EMBL" id="JARJLG010000034">
    <property type="protein sequence ID" value="KAJ7765824.1"/>
    <property type="molecule type" value="Genomic_DNA"/>
</dbReference>
<proteinExistence type="predicted"/>
<accession>A0AAD7NL67</accession>
<reference evidence="2" key="1">
    <citation type="submission" date="2023-03" db="EMBL/GenBank/DDBJ databases">
        <title>Massive genome expansion in bonnet fungi (Mycena s.s.) driven by repeated elements and novel gene families across ecological guilds.</title>
        <authorList>
            <consortium name="Lawrence Berkeley National Laboratory"/>
            <person name="Harder C.B."/>
            <person name="Miyauchi S."/>
            <person name="Viragh M."/>
            <person name="Kuo A."/>
            <person name="Thoen E."/>
            <person name="Andreopoulos B."/>
            <person name="Lu D."/>
            <person name="Skrede I."/>
            <person name="Drula E."/>
            <person name="Henrissat B."/>
            <person name="Morin E."/>
            <person name="Kohler A."/>
            <person name="Barry K."/>
            <person name="LaButti K."/>
            <person name="Morin E."/>
            <person name="Salamov A."/>
            <person name="Lipzen A."/>
            <person name="Mereny Z."/>
            <person name="Hegedus B."/>
            <person name="Baldrian P."/>
            <person name="Stursova M."/>
            <person name="Weitz H."/>
            <person name="Taylor A."/>
            <person name="Grigoriev I.V."/>
            <person name="Nagy L.G."/>
            <person name="Martin F."/>
            <person name="Kauserud H."/>
        </authorList>
    </citation>
    <scope>NUCLEOTIDE SEQUENCE</scope>
    <source>
        <strain evidence="2">CBHHK188m</strain>
    </source>
</reference>
<name>A0AAD7NL67_9AGAR</name>